<keyword evidence="3 6" id="KW-0812">Transmembrane</keyword>
<comment type="subcellular location">
    <subcellularLocation>
        <location evidence="1">Cell membrane</location>
        <topology evidence="1">Multi-pass membrane protein</topology>
    </subcellularLocation>
</comment>
<evidence type="ECO:0000259" key="7">
    <source>
        <dbReference type="Pfam" id="PF00482"/>
    </source>
</evidence>
<dbReference type="RefSeq" id="WP_343967603.1">
    <property type="nucleotide sequence ID" value="NZ_BAAAHK010000004.1"/>
</dbReference>
<evidence type="ECO:0000313" key="8">
    <source>
        <dbReference type="EMBL" id="GAA0935236.1"/>
    </source>
</evidence>
<keyword evidence="9" id="KW-1185">Reference proteome</keyword>
<accession>A0ABN1PZP7</accession>
<gene>
    <name evidence="8" type="ORF">GCM10009554_21930</name>
</gene>
<keyword evidence="5 6" id="KW-0472">Membrane</keyword>
<dbReference type="Proteomes" id="UP001500542">
    <property type="component" value="Unassembled WGS sequence"/>
</dbReference>
<keyword evidence="2" id="KW-1003">Cell membrane</keyword>
<organism evidence="8 9">
    <name type="scientific">Kribbella koreensis</name>
    <dbReference type="NCBI Taxonomy" id="57909"/>
    <lineage>
        <taxon>Bacteria</taxon>
        <taxon>Bacillati</taxon>
        <taxon>Actinomycetota</taxon>
        <taxon>Actinomycetes</taxon>
        <taxon>Propionibacteriales</taxon>
        <taxon>Kribbellaceae</taxon>
        <taxon>Kribbella</taxon>
    </lineage>
</organism>
<evidence type="ECO:0000256" key="2">
    <source>
        <dbReference type="ARBA" id="ARBA00022475"/>
    </source>
</evidence>
<dbReference type="InterPro" id="IPR018076">
    <property type="entry name" value="T2SS_GspF_dom"/>
</dbReference>
<dbReference type="PROSITE" id="PS51318">
    <property type="entry name" value="TAT"/>
    <property type="match status" value="1"/>
</dbReference>
<dbReference type="PANTHER" id="PTHR35007:SF3">
    <property type="entry name" value="POSSIBLE CONSERVED ALANINE RICH MEMBRANE PROTEIN"/>
    <property type="match status" value="1"/>
</dbReference>
<protein>
    <recommendedName>
        <fullName evidence="7">Type II secretion system protein GspF domain-containing protein</fullName>
    </recommendedName>
</protein>
<name>A0ABN1PZP7_9ACTN</name>
<feature type="domain" description="Type II secretion system protein GspF" evidence="7">
    <location>
        <begin position="68"/>
        <end position="188"/>
    </location>
</feature>
<dbReference type="Pfam" id="PF00482">
    <property type="entry name" value="T2SSF"/>
    <property type="match status" value="1"/>
</dbReference>
<keyword evidence="4 6" id="KW-1133">Transmembrane helix</keyword>
<feature type="transmembrane region" description="Helical" evidence="6">
    <location>
        <begin position="181"/>
        <end position="205"/>
    </location>
</feature>
<evidence type="ECO:0000313" key="9">
    <source>
        <dbReference type="Proteomes" id="UP001500542"/>
    </source>
</evidence>
<reference evidence="8 9" key="1">
    <citation type="journal article" date="2019" name="Int. J. Syst. Evol. Microbiol.">
        <title>The Global Catalogue of Microorganisms (GCM) 10K type strain sequencing project: providing services to taxonomists for standard genome sequencing and annotation.</title>
        <authorList>
            <consortium name="The Broad Institute Genomics Platform"/>
            <consortium name="The Broad Institute Genome Sequencing Center for Infectious Disease"/>
            <person name="Wu L."/>
            <person name="Ma J."/>
        </authorList>
    </citation>
    <scope>NUCLEOTIDE SEQUENCE [LARGE SCALE GENOMIC DNA]</scope>
    <source>
        <strain evidence="8 9">JCM 10977</strain>
    </source>
</reference>
<evidence type="ECO:0000256" key="6">
    <source>
        <dbReference type="SAM" id="Phobius"/>
    </source>
</evidence>
<evidence type="ECO:0000256" key="4">
    <source>
        <dbReference type="ARBA" id="ARBA00022989"/>
    </source>
</evidence>
<dbReference type="InterPro" id="IPR006311">
    <property type="entry name" value="TAT_signal"/>
</dbReference>
<comment type="caution">
    <text evidence="8">The sequence shown here is derived from an EMBL/GenBank/DDBJ whole genome shotgun (WGS) entry which is preliminary data.</text>
</comment>
<dbReference type="PANTHER" id="PTHR35007">
    <property type="entry name" value="INTEGRAL MEMBRANE PROTEIN-RELATED"/>
    <property type="match status" value="1"/>
</dbReference>
<dbReference type="EMBL" id="BAAAHK010000004">
    <property type="protein sequence ID" value="GAA0935236.1"/>
    <property type="molecule type" value="Genomic_DNA"/>
</dbReference>
<sequence length="206" mass="21372">MVPPATRRAHLAVAAIAAAALLLLLGIPTGAIPAAVAFFATPIALSRLEPAATRQRTARLTADLPLAVDLLAACLRAGRPPQAAISVVAQSLGGPLADLLTEVEGRMNLGADPIDAWSTLLKEPSCAAFARATQRALRSGAPLAKILEHQANEVRQSRRWSAEAHARAVESRSVVPLGLCFLPAFMLLGIVPTIASSLSGLLSFLG</sequence>
<evidence type="ECO:0000256" key="5">
    <source>
        <dbReference type="ARBA" id="ARBA00023136"/>
    </source>
</evidence>
<evidence type="ECO:0000256" key="1">
    <source>
        <dbReference type="ARBA" id="ARBA00004651"/>
    </source>
</evidence>
<evidence type="ECO:0000256" key="3">
    <source>
        <dbReference type="ARBA" id="ARBA00022692"/>
    </source>
</evidence>
<proteinExistence type="predicted"/>